<dbReference type="STRING" id="51511.ENSCSAVP00000000492"/>
<evidence type="ECO:0000313" key="7">
    <source>
        <dbReference type="Ensembl" id="ENSCSAVP00000000492.1"/>
    </source>
</evidence>
<feature type="domain" description="EGF-like" evidence="6">
    <location>
        <begin position="102"/>
        <end position="142"/>
    </location>
</feature>
<comment type="subcellular location">
    <subcellularLocation>
        <location evidence="1">Membrane</location>
    </subcellularLocation>
</comment>
<evidence type="ECO:0000259" key="6">
    <source>
        <dbReference type="PROSITE" id="PS50026"/>
    </source>
</evidence>
<reference evidence="8" key="1">
    <citation type="submission" date="2003-08" db="EMBL/GenBank/DDBJ databases">
        <authorList>
            <person name="Birren B."/>
            <person name="Nusbaum C."/>
            <person name="Abebe A."/>
            <person name="Abouelleil A."/>
            <person name="Adekoya E."/>
            <person name="Ait-zahra M."/>
            <person name="Allen N."/>
            <person name="Allen T."/>
            <person name="An P."/>
            <person name="Anderson M."/>
            <person name="Anderson S."/>
            <person name="Arachchi H."/>
            <person name="Armbruster J."/>
            <person name="Bachantsang P."/>
            <person name="Baldwin J."/>
            <person name="Barry A."/>
            <person name="Bayul T."/>
            <person name="Blitshsteyn B."/>
            <person name="Bloom T."/>
            <person name="Blye J."/>
            <person name="Boguslavskiy L."/>
            <person name="Borowsky M."/>
            <person name="Boukhgalter B."/>
            <person name="Brunache A."/>
            <person name="Butler J."/>
            <person name="Calixte N."/>
            <person name="Calvo S."/>
            <person name="Camarata J."/>
            <person name="Campo K."/>
            <person name="Chang J."/>
            <person name="Cheshatsang Y."/>
            <person name="Citroen M."/>
            <person name="Collymore A."/>
            <person name="Considine T."/>
            <person name="Cook A."/>
            <person name="Cooke P."/>
            <person name="Corum B."/>
            <person name="Cuomo C."/>
            <person name="David R."/>
            <person name="Dawoe T."/>
            <person name="Degray S."/>
            <person name="Dodge S."/>
            <person name="Dooley K."/>
            <person name="Dorje P."/>
            <person name="Dorjee K."/>
            <person name="Dorris L."/>
            <person name="Duffey N."/>
            <person name="Dupes A."/>
            <person name="Elkins T."/>
            <person name="Engels R."/>
            <person name="Erickson J."/>
            <person name="Farina A."/>
            <person name="Faro S."/>
            <person name="Ferreira P."/>
            <person name="Fischer H."/>
            <person name="Fitzgerald M."/>
            <person name="Foley K."/>
            <person name="Gage D."/>
            <person name="Galagan J."/>
            <person name="Gearin G."/>
            <person name="Gnerre S."/>
            <person name="Gnirke A."/>
            <person name="Goyette A."/>
            <person name="Graham J."/>
            <person name="Grandbois E."/>
            <person name="Gyaltsen K."/>
            <person name="Hafez N."/>
            <person name="Hagopian D."/>
            <person name="Hagos B."/>
            <person name="Hall J."/>
            <person name="Hatcher B."/>
            <person name="Heller A."/>
            <person name="Higgins H."/>
            <person name="Honan T."/>
            <person name="Horn A."/>
            <person name="Houde N."/>
            <person name="Hughes L."/>
            <person name="Hulme W."/>
            <person name="Husby E."/>
            <person name="Iliev I."/>
            <person name="Jaffe D."/>
            <person name="Jones C."/>
            <person name="Kamal M."/>
            <person name="Kamat A."/>
            <person name="Kamvysselis M."/>
            <person name="Karlsson E."/>
            <person name="Kells C."/>
            <person name="Kieu A."/>
            <person name="Kisner P."/>
            <person name="Kodira C."/>
            <person name="Kulbokas E."/>
            <person name="Labutti K."/>
            <person name="Lama D."/>
            <person name="Landers T."/>
            <person name="Leger J."/>
            <person name="Levine S."/>
            <person name="Lewis D."/>
            <person name="Lewis T."/>
            <person name="Lindblad-toh K."/>
            <person name="Liu X."/>
            <person name="Lokyitsang T."/>
            <person name="Lokyitsang Y."/>
            <person name="Lucien O."/>
            <person name="Lui A."/>
            <person name="Ma L.J."/>
            <person name="Mabbitt R."/>
            <person name="Macdonald J."/>
            <person name="Maclean C."/>
            <person name="Major J."/>
            <person name="Manning J."/>
            <person name="Marabella R."/>
            <person name="Maru K."/>
            <person name="Matthews C."/>
            <person name="Mauceli E."/>
            <person name="Mccarthy M."/>
            <person name="Mcdonough S."/>
            <person name="Mcghee T."/>
            <person name="Meldrim J."/>
            <person name="Meneus L."/>
            <person name="Mesirov J."/>
            <person name="Mihalev A."/>
            <person name="Mihova T."/>
            <person name="Mikkelsen T."/>
            <person name="Mlenga V."/>
            <person name="Moru K."/>
            <person name="Mozes J."/>
            <person name="Mulrain L."/>
            <person name="Munson G."/>
            <person name="Naylor J."/>
            <person name="Newes C."/>
            <person name="Nguyen C."/>
            <person name="Nguyen N."/>
            <person name="Nguyen T."/>
            <person name="Nicol R."/>
            <person name="Nielsen C."/>
            <person name="Nizzari M."/>
            <person name="Norbu C."/>
            <person name="Norbu N."/>
            <person name="O'donnell P."/>
            <person name="Okoawo O."/>
            <person name="O'leary S."/>
            <person name="Omotosho B."/>
            <person name="O'neill K."/>
            <person name="Osman S."/>
            <person name="Parker S."/>
            <person name="Perrin D."/>
            <person name="Phunkhang P."/>
            <person name="Piqani B."/>
            <person name="Purcell S."/>
            <person name="Rachupka T."/>
            <person name="Ramasamy U."/>
            <person name="Rameau R."/>
            <person name="Ray V."/>
            <person name="Raymond C."/>
            <person name="Retta R."/>
            <person name="Richardson S."/>
            <person name="Rise C."/>
            <person name="Rodriguez J."/>
            <person name="Rogers J."/>
            <person name="Rogov P."/>
            <person name="Rutman M."/>
            <person name="Schupbach R."/>
            <person name="Seaman C."/>
            <person name="Settipalli S."/>
            <person name="Sharpe T."/>
            <person name="Sheridan J."/>
            <person name="Sherpa N."/>
            <person name="Shi J."/>
            <person name="Smirnov S."/>
            <person name="Smith C."/>
            <person name="Sougnez C."/>
            <person name="Spencer B."/>
            <person name="Stalker J."/>
            <person name="Stange-thomann N."/>
            <person name="Stavropoulos S."/>
            <person name="Stetson K."/>
            <person name="Stone C."/>
            <person name="Stone S."/>
            <person name="Stubbs M."/>
            <person name="Talamas J."/>
            <person name="Tchuinga P."/>
            <person name="Tenzing P."/>
            <person name="Tesfaye S."/>
            <person name="Theodore J."/>
            <person name="Thoulutsang Y."/>
            <person name="Topham K."/>
            <person name="Towey S."/>
            <person name="Tsamla T."/>
            <person name="Tsomo N."/>
            <person name="Vallee D."/>
            <person name="Vassiliev H."/>
            <person name="Venkataraman V."/>
            <person name="Vinson J."/>
            <person name="Vo A."/>
            <person name="Wade C."/>
            <person name="Wang S."/>
            <person name="Wangchuk T."/>
            <person name="Wangdi T."/>
            <person name="Whittaker C."/>
            <person name="Wilkinson J."/>
            <person name="Wu Y."/>
            <person name="Wyman D."/>
            <person name="Yadav S."/>
            <person name="Yang S."/>
            <person name="Yang X."/>
            <person name="Yeager S."/>
            <person name="Yee E."/>
            <person name="Young G."/>
            <person name="Zainoun J."/>
            <person name="Zembeck L."/>
            <person name="Zimmer A."/>
            <person name="Zody M."/>
            <person name="Lander E."/>
        </authorList>
    </citation>
    <scope>NUCLEOTIDE SEQUENCE [LARGE SCALE GENOMIC DNA]</scope>
</reference>
<keyword evidence="3 5" id="KW-1015">Disulfide bond</keyword>
<evidence type="ECO:0000313" key="8">
    <source>
        <dbReference type="Proteomes" id="UP000007875"/>
    </source>
</evidence>
<evidence type="ECO:0000256" key="2">
    <source>
        <dbReference type="ARBA" id="ARBA00023136"/>
    </source>
</evidence>
<reference evidence="7" key="2">
    <citation type="submission" date="2025-08" db="UniProtKB">
        <authorList>
            <consortium name="Ensembl"/>
        </authorList>
    </citation>
    <scope>IDENTIFICATION</scope>
</reference>
<accession>H2Y594</accession>
<keyword evidence="2" id="KW-0472">Membrane</keyword>
<evidence type="ECO:0000256" key="4">
    <source>
        <dbReference type="ARBA" id="ARBA00023180"/>
    </source>
</evidence>
<feature type="domain" description="EGF-like" evidence="6">
    <location>
        <begin position="288"/>
        <end position="327"/>
    </location>
</feature>
<evidence type="ECO:0000256" key="1">
    <source>
        <dbReference type="ARBA" id="ARBA00004370"/>
    </source>
</evidence>
<dbReference type="GO" id="GO:0016020">
    <property type="term" value="C:membrane"/>
    <property type="evidence" value="ECO:0007669"/>
    <property type="project" value="UniProtKB-SubCell"/>
</dbReference>
<sequence length="332" mass="35975">VTCTSNTLPVSTTCQPSCHPTLATCSYSPSYGRYVCQCITGYNGDGVTCLSTSTPVQAEAPTCRQACHPTFASCRYDRRYRFYTCQCFVGYTGDGVTCRRAPTTTCVTPCHRPGGVCLLDPTTRRYSCRCKAGYIGNGVYCTPVFIPTAAVPLPVLRCQPRCSDLADCKFNATTGGRYCECAPGFSGDGRTCTEDSPVEIAQVFGCGDYCHPDAYCLITEGNPIGTCKCKRNFRGNGIQYCFRRSNPCLRECHRHGTCKKVGIRYKCVCDDGYLGDGINYCSSITPVEPDACNNLCVENSQCELITIEGNQAATCVCNEGYDGDGFSTCLPT</sequence>
<protein>
    <recommendedName>
        <fullName evidence="6">EGF-like domain-containing protein</fullName>
    </recommendedName>
</protein>
<dbReference type="AlphaFoldDB" id="H2Y594"/>
<comment type="caution">
    <text evidence="5">Lacks conserved residue(s) required for the propagation of feature annotation.</text>
</comment>
<dbReference type="PANTHER" id="PTHR24038:SF8">
    <property type="entry name" value="STABILIN-1"/>
    <property type="match status" value="1"/>
</dbReference>
<reference evidence="7" key="3">
    <citation type="submission" date="2025-09" db="UniProtKB">
        <authorList>
            <consortium name="Ensembl"/>
        </authorList>
    </citation>
    <scope>IDENTIFICATION</scope>
</reference>
<dbReference type="SMART" id="SM00181">
    <property type="entry name" value="EGF"/>
    <property type="match status" value="7"/>
</dbReference>
<feature type="domain" description="EGF-like" evidence="6">
    <location>
        <begin position="59"/>
        <end position="99"/>
    </location>
</feature>
<dbReference type="Gene3D" id="2.10.25.10">
    <property type="entry name" value="Laminin"/>
    <property type="match status" value="4"/>
</dbReference>
<organism evidence="7 8">
    <name type="scientific">Ciona savignyi</name>
    <name type="common">Pacific transparent sea squirt</name>
    <dbReference type="NCBI Taxonomy" id="51511"/>
    <lineage>
        <taxon>Eukaryota</taxon>
        <taxon>Metazoa</taxon>
        <taxon>Chordata</taxon>
        <taxon>Tunicata</taxon>
        <taxon>Ascidiacea</taxon>
        <taxon>Phlebobranchia</taxon>
        <taxon>Cionidae</taxon>
        <taxon>Ciona</taxon>
    </lineage>
</organism>
<dbReference type="PANTHER" id="PTHR24038">
    <property type="entry name" value="STABILIN"/>
    <property type="match status" value="1"/>
</dbReference>
<evidence type="ECO:0000256" key="3">
    <source>
        <dbReference type="ARBA" id="ARBA00023157"/>
    </source>
</evidence>
<dbReference type="InParanoid" id="H2Y594"/>
<dbReference type="PROSITE" id="PS01186">
    <property type="entry name" value="EGF_2"/>
    <property type="match status" value="5"/>
</dbReference>
<dbReference type="InterPro" id="IPR000742">
    <property type="entry name" value="EGF"/>
</dbReference>
<feature type="domain" description="EGF-like" evidence="6">
    <location>
        <begin position="154"/>
        <end position="193"/>
    </location>
</feature>
<dbReference type="PROSITE" id="PS50026">
    <property type="entry name" value="EGF_3"/>
    <property type="match status" value="6"/>
</dbReference>
<name>H2Y594_CIOSA</name>
<dbReference type="eggNOG" id="KOG1214">
    <property type="taxonomic scope" value="Eukaryota"/>
</dbReference>
<proteinExistence type="predicted"/>
<evidence type="ECO:0000256" key="5">
    <source>
        <dbReference type="PROSITE-ProRule" id="PRU00076"/>
    </source>
</evidence>
<feature type="disulfide bond" evidence="5">
    <location>
        <begin position="248"/>
        <end position="258"/>
    </location>
</feature>
<keyword evidence="4" id="KW-0325">Glycoprotein</keyword>
<keyword evidence="8" id="KW-1185">Reference proteome</keyword>
<dbReference type="GeneTree" id="ENSGT00940000169134"/>
<feature type="disulfide bond" evidence="5">
    <location>
        <begin position="292"/>
        <end position="302"/>
    </location>
</feature>
<feature type="domain" description="EGF-like" evidence="6">
    <location>
        <begin position="10"/>
        <end position="50"/>
    </location>
</feature>
<feature type="disulfide bond" evidence="5">
    <location>
        <begin position="162"/>
        <end position="179"/>
    </location>
</feature>
<feature type="domain" description="EGF-like" evidence="6">
    <location>
        <begin position="244"/>
        <end position="282"/>
    </location>
</feature>
<dbReference type="Proteomes" id="UP000007875">
    <property type="component" value="Unassembled WGS sequence"/>
</dbReference>
<dbReference type="OMA" id="CIACELV"/>
<dbReference type="Ensembl" id="ENSCSAVT00000000497.1">
    <property type="protein sequence ID" value="ENSCSAVP00000000492.1"/>
    <property type="gene ID" value="ENSCSAVG00000000280.1"/>
</dbReference>
<feature type="disulfide bond" evidence="5">
    <location>
        <begin position="158"/>
        <end position="168"/>
    </location>
</feature>
<keyword evidence="5" id="KW-0245">EGF-like domain</keyword>